<dbReference type="PROSITE" id="PS51257">
    <property type="entry name" value="PROKAR_LIPOPROTEIN"/>
    <property type="match status" value="1"/>
</dbReference>
<name>A0A2R4WNF4_9HYPH</name>
<feature type="chain" id="PRO_5015324412" description="DUF1236 domain-containing protein" evidence="1">
    <location>
        <begin position="26"/>
        <end position="124"/>
    </location>
</feature>
<organism evidence="2 3">
    <name type="scientific">Methylobacterium currus</name>
    <dbReference type="NCBI Taxonomy" id="2051553"/>
    <lineage>
        <taxon>Bacteria</taxon>
        <taxon>Pseudomonadati</taxon>
        <taxon>Pseudomonadota</taxon>
        <taxon>Alphaproteobacteria</taxon>
        <taxon>Hyphomicrobiales</taxon>
        <taxon>Methylobacteriaceae</taxon>
        <taxon>Methylobacterium</taxon>
    </lineage>
</organism>
<reference evidence="2 3" key="1">
    <citation type="submission" date="2018-04" db="EMBL/GenBank/DDBJ databases">
        <title>Methylobacterium sp. PR1016A genome.</title>
        <authorList>
            <person name="Park W."/>
        </authorList>
    </citation>
    <scope>NUCLEOTIDE SEQUENCE [LARGE SCALE GENOMIC DNA]</scope>
    <source>
        <strain evidence="2 3">PR1016A</strain>
    </source>
</reference>
<protein>
    <recommendedName>
        <fullName evidence="4">DUF1236 domain-containing protein</fullName>
    </recommendedName>
</protein>
<proteinExistence type="predicted"/>
<evidence type="ECO:0000313" key="3">
    <source>
        <dbReference type="Proteomes" id="UP000244755"/>
    </source>
</evidence>
<feature type="signal peptide" evidence="1">
    <location>
        <begin position="1"/>
        <end position="25"/>
    </location>
</feature>
<evidence type="ECO:0000256" key="1">
    <source>
        <dbReference type="SAM" id="SignalP"/>
    </source>
</evidence>
<evidence type="ECO:0008006" key="4">
    <source>
        <dbReference type="Google" id="ProtNLM"/>
    </source>
</evidence>
<sequence>MRWVHLAAGFGLPAVGGLACATASAQPLVVRVNPQLAQRGVLMSGGEPGTIETLFDSGPRYSEPSGVRVGRGSVIPSWLELGSFQNVSIPGLNPVGYYGYYISPDDHAVVVDLGSRRVMRVISH</sequence>
<keyword evidence="1" id="KW-0732">Signal</keyword>
<evidence type="ECO:0000313" key="2">
    <source>
        <dbReference type="EMBL" id="AWB23045.1"/>
    </source>
</evidence>
<dbReference type="KEGG" id="mee:DA075_20830"/>
<accession>A0A2R4WNF4</accession>
<dbReference type="Proteomes" id="UP000244755">
    <property type="component" value="Chromosome 1"/>
</dbReference>
<dbReference type="EMBL" id="CP028843">
    <property type="protein sequence ID" value="AWB23045.1"/>
    <property type="molecule type" value="Genomic_DNA"/>
</dbReference>
<keyword evidence="3" id="KW-1185">Reference proteome</keyword>
<dbReference type="AlphaFoldDB" id="A0A2R4WNF4"/>
<gene>
    <name evidence="2" type="ORF">DA075_20830</name>
</gene>